<dbReference type="GO" id="GO:0004519">
    <property type="term" value="F:endonuclease activity"/>
    <property type="evidence" value="ECO:0007669"/>
    <property type="project" value="UniProtKB-KW"/>
</dbReference>
<dbReference type="CDD" id="cd00085">
    <property type="entry name" value="HNHc"/>
    <property type="match status" value="1"/>
</dbReference>
<evidence type="ECO:0000313" key="2">
    <source>
        <dbReference type="EMBL" id="MDT0352031.1"/>
    </source>
</evidence>
<keyword evidence="2" id="KW-0255">Endonuclease</keyword>
<proteinExistence type="predicted"/>
<comment type="caution">
    <text evidence="2">The sequence shown here is derived from an EMBL/GenBank/DDBJ whole genome shotgun (WGS) entry which is preliminary data.</text>
</comment>
<dbReference type="InterPro" id="IPR052892">
    <property type="entry name" value="NA-targeting_endonuclease"/>
</dbReference>
<accession>A0ABU2NDL4</accession>
<dbReference type="InterPro" id="IPR003615">
    <property type="entry name" value="HNH_nuc"/>
</dbReference>
<protein>
    <submittedName>
        <fullName evidence="2">HNH endonuclease signature motif containing protein</fullName>
        <ecNumber evidence="2">3.1.-.-</ecNumber>
    </submittedName>
</protein>
<dbReference type="PANTHER" id="PTHR33877">
    <property type="entry name" value="SLL1193 PROTEIN"/>
    <property type="match status" value="1"/>
</dbReference>
<feature type="domain" description="HNH" evidence="1">
    <location>
        <begin position="31"/>
        <end position="76"/>
    </location>
</feature>
<dbReference type="EC" id="3.1.-.-" evidence="2"/>
<dbReference type="PANTHER" id="PTHR33877:SF2">
    <property type="entry name" value="OS07G0170200 PROTEIN"/>
    <property type="match status" value="1"/>
</dbReference>
<dbReference type="InterPro" id="IPR002711">
    <property type="entry name" value="HNH"/>
</dbReference>
<gene>
    <name evidence="2" type="ORF">RM445_21100</name>
</gene>
<reference evidence="3" key="1">
    <citation type="submission" date="2023-07" db="EMBL/GenBank/DDBJ databases">
        <title>30 novel species of actinomycetes from the DSMZ collection.</title>
        <authorList>
            <person name="Nouioui I."/>
        </authorList>
    </citation>
    <scope>NUCLEOTIDE SEQUENCE [LARGE SCALE GENOMIC DNA]</scope>
    <source>
        <strain evidence="3">DSM 45834</strain>
    </source>
</reference>
<dbReference type="EMBL" id="JAVREJ010000016">
    <property type="protein sequence ID" value="MDT0352031.1"/>
    <property type="molecule type" value="Genomic_DNA"/>
</dbReference>
<evidence type="ECO:0000259" key="1">
    <source>
        <dbReference type="Pfam" id="PF01844"/>
    </source>
</evidence>
<keyword evidence="3" id="KW-1185">Reference proteome</keyword>
<organism evidence="2 3">
    <name type="scientific">Pseudonocardia charpentierae</name>
    <dbReference type="NCBI Taxonomy" id="3075545"/>
    <lineage>
        <taxon>Bacteria</taxon>
        <taxon>Bacillati</taxon>
        <taxon>Actinomycetota</taxon>
        <taxon>Actinomycetes</taxon>
        <taxon>Pseudonocardiales</taxon>
        <taxon>Pseudonocardiaceae</taxon>
        <taxon>Pseudonocardia</taxon>
    </lineage>
</organism>
<evidence type="ECO:0000313" key="3">
    <source>
        <dbReference type="Proteomes" id="UP001183202"/>
    </source>
</evidence>
<sequence>MTIPPTTSAVPARPDRAARLRLAVERDGPRCVWCRRECAGLVRATTDHLVPKVKGGPSWLENEVLACARCNRERGHSTPADWLAECERRGWEPDVGAVVGALRALEQAIRTRGGMRRARPYLAAQLRRLEPGRAVTRIT</sequence>
<keyword evidence="2" id="KW-0378">Hydrolase</keyword>
<keyword evidence="2" id="KW-0540">Nuclease</keyword>
<dbReference type="RefSeq" id="WP_311558539.1">
    <property type="nucleotide sequence ID" value="NZ_JAVREJ010000016.1"/>
</dbReference>
<dbReference type="Pfam" id="PF01844">
    <property type="entry name" value="HNH"/>
    <property type="match status" value="1"/>
</dbReference>
<dbReference type="GO" id="GO:0016787">
    <property type="term" value="F:hydrolase activity"/>
    <property type="evidence" value="ECO:0007669"/>
    <property type="project" value="UniProtKB-KW"/>
</dbReference>
<dbReference type="Proteomes" id="UP001183202">
    <property type="component" value="Unassembled WGS sequence"/>
</dbReference>
<name>A0ABU2NDL4_9PSEU</name>
<dbReference type="Gene3D" id="1.10.30.50">
    <property type="match status" value="1"/>
</dbReference>